<accession>A0A0L0NB96</accession>
<organism evidence="2 3">
    <name type="scientific">Tolypocladium ophioglossoides (strain CBS 100239)</name>
    <name type="common">Snaketongue truffleclub</name>
    <name type="synonym">Elaphocordyceps ophioglossoides</name>
    <dbReference type="NCBI Taxonomy" id="1163406"/>
    <lineage>
        <taxon>Eukaryota</taxon>
        <taxon>Fungi</taxon>
        <taxon>Dikarya</taxon>
        <taxon>Ascomycota</taxon>
        <taxon>Pezizomycotina</taxon>
        <taxon>Sordariomycetes</taxon>
        <taxon>Hypocreomycetidae</taxon>
        <taxon>Hypocreales</taxon>
        <taxon>Ophiocordycipitaceae</taxon>
        <taxon>Tolypocladium</taxon>
    </lineage>
</organism>
<reference evidence="2 3" key="1">
    <citation type="journal article" date="2015" name="BMC Genomics">
        <title>The genome of the truffle-parasite Tolypocladium ophioglossoides and the evolution of antifungal peptaibiotics.</title>
        <authorList>
            <person name="Quandt C.A."/>
            <person name="Bushley K.E."/>
            <person name="Spatafora J.W."/>
        </authorList>
    </citation>
    <scope>NUCLEOTIDE SEQUENCE [LARGE SCALE GENOMIC DNA]</scope>
    <source>
        <strain evidence="2 3">CBS 100239</strain>
    </source>
</reference>
<name>A0A0L0NB96_TOLOC</name>
<evidence type="ECO:0000256" key="1">
    <source>
        <dbReference type="SAM" id="MobiDB-lite"/>
    </source>
</evidence>
<evidence type="ECO:0000313" key="3">
    <source>
        <dbReference type="Proteomes" id="UP000036947"/>
    </source>
</evidence>
<comment type="caution">
    <text evidence="2">The sequence shown here is derived from an EMBL/GenBank/DDBJ whole genome shotgun (WGS) entry which is preliminary data.</text>
</comment>
<keyword evidence="3" id="KW-1185">Reference proteome</keyword>
<feature type="region of interest" description="Disordered" evidence="1">
    <location>
        <begin position="1"/>
        <end position="33"/>
    </location>
</feature>
<protein>
    <submittedName>
        <fullName evidence="2">Uncharacterized protein</fullName>
    </submittedName>
</protein>
<gene>
    <name evidence="2" type="ORF">TOPH_03935</name>
</gene>
<dbReference type="OrthoDB" id="3513895at2759"/>
<dbReference type="Proteomes" id="UP000036947">
    <property type="component" value="Unassembled WGS sequence"/>
</dbReference>
<sequence length="72" mass="8000">MADSTSQYRKPAKRVLKPPPAPSGHVHVQSPSIKSEVQFVLPGTRPNHGVTRINTNAPQQPFLHPAVLDQWR</sequence>
<dbReference type="EMBL" id="LFRF01000009">
    <property type="protein sequence ID" value="KND91326.1"/>
    <property type="molecule type" value="Genomic_DNA"/>
</dbReference>
<dbReference type="AlphaFoldDB" id="A0A0L0NB96"/>
<proteinExistence type="predicted"/>
<evidence type="ECO:0000313" key="2">
    <source>
        <dbReference type="EMBL" id="KND91326.1"/>
    </source>
</evidence>